<evidence type="ECO:0000259" key="2">
    <source>
        <dbReference type="Pfam" id="PF08338"/>
    </source>
</evidence>
<organism evidence="3 4">
    <name type="scientific">Galactobacter caseinivorans</name>
    <dbReference type="NCBI Taxonomy" id="2676123"/>
    <lineage>
        <taxon>Bacteria</taxon>
        <taxon>Bacillati</taxon>
        <taxon>Actinomycetota</taxon>
        <taxon>Actinomycetes</taxon>
        <taxon>Micrococcales</taxon>
        <taxon>Micrococcaceae</taxon>
        <taxon>Galactobacter</taxon>
    </lineage>
</organism>
<dbReference type="InterPro" id="IPR023393">
    <property type="entry name" value="START-like_dom_sf"/>
</dbReference>
<name>A0A496PI50_9MICC</name>
<dbReference type="InterPro" id="IPR019587">
    <property type="entry name" value="Polyketide_cyclase/dehydratase"/>
</dbReference>
<accession>A0A496PI50</accession>
<protein>
    <submittedName>
        <fullName evidence="3">DUF1731 domain-containing protein</fullName>
    </submittedName>
</protein>
<evidence type="ECO:0000259" key="1">
    <source>
        <dbReference type="Pfam" id="PF01370"/>
    </source>
</evidence>
<dbReference type="InterPro" id="IPR001509">
    <property type="entry name" value="Epimerase_deHydtase"/>
</dbReference>
<evidence type="ECO:0000313" key="4">
    <source>
        <dbReference type="Proteomes" id="UP000273119"/>
    </source>
</evidence>
<keyword evidence="4" id="KW-1185">Reference proteome</keyword>
<dbReference type="RefSeq" id="WP_121485348.1">
    <property type="nucleotide sequence ID" value="NZ_QQXL01000005.1"/>
</dbReference>
<evidence type="ECO:0000313" key="3">
    <source>
        <dbReference type="EMBL" id="RKW70159.1"/>
    </source>
</evidence>
<dbReference type="Gene3D" id="3.30.530.20">
    <property type="match status" value="1"/>
</dbReference>
<reference evidence="3 4" key="1">
    <citation type="submission" date="2018-07" db="EMBL/GenBank/DDBJ databases">
        <title>Arthrobacter sp. nov., isolated from raw cow's milk with high bacterial count.</title>
        <authorList>
            <person name="Hahne J."/>
            <person name="Isele D."/>
            <person name="Lipski A."/>
        </authorList>
    </citation>
    <scope>NUCLEOTIDE SEQUENCE [LARGE SCALE GENOMIC DNA]</scope>
    <source>
        <strain evidence="3 4">JZ R-183</strain>
    </source>
</reference>
<sequence length="480" mass="50172">MTWSRTQTRFLAASPESVWDVLATPSLWASFDADVQSFTPVDRPALTGPHGPEQLELGDRVRVLPHARLRGALHALTAPPARISSLVTDQELAWTQDQPGGSTTQTWLLTPSGTGTLLTRSITVTGSLAGALGPTMGGALSHDLGSVAARLVQLAGTSDPEAARAPQVIIAGGSGLLGSRLAHDLVARGRDVVVLTRSPHPGMAYRQASWDGVSQGSWAALFDDARGVDVVNLSGHRIGDTGGAATMAKLTTSRVNPTRALVEAARAASRRAGHPVVKHWVQASGVSLRSDPDEPVVHEDTVARSEGEALEGMTELIRRWEDSVADAPAQLLTLVRTGIVLDREAEVLKSLQAVVTLGAGGPLAGGKQWVPWIHVDDWLAIARAGLGLEEGVRLPGGPVIAAAPHPATNAEVMQVLRSHVAPAGVGLPTPKPLLALGTRLLGKDSAMLTGGARAVSTVLPAAGFRFQHERIGEAVAELLR</sequence>
<dbReference type="SUPFAM" id="SSF55961">
    <property type="entry name" value="Bet v1-like"/>
    <property type="match status" value="1"/>
</dbReference>
<comment type="caution">
    <text evidence="3">The sequence shown here is derived from an EMBL/GenBank/DDBJ whole genome shotgun (WGS) entry which is preliminary data.</text>
</comment>
<dbReference type="Pfam" id="PF10604">
    <property type="entry name" value="Polyketide_cyc2"/>
    <property type="match status" value="1"/>
</dbReference>
<dbReference type="PANTHER" id="PTHR11092">
    <property type="entry name" value="SUGAR NUCLEOTIDE EPIMERASE RELATED"/>
    <property type="match status" value="1"/>
</dbReference>
<dbReference type="Gene3D" id="3.40.50.720">
    <property type="entry name" value="NAD(P)-binding Rossmann-like Domain"/>
    <property type="match status" value="1"/>
</dbReference>
<proteinExistence type="predicted"/>
<dbReference type="EMBL" id="QQXL01000005">
    <property type="protein sequence ID" value="RKW70159.1"/>
    <property type="molecule type" value="Genomic_DNA"/>
</dbReference>
<dbReference type="InterPro" id="IPR036291">
    <property type="entry name" value="NAD(P)-bd_dom_sf"/>
</dbReference>
<feature type="domain" description="NAD-dependent epimerase/dehydratase" evidence="1">
    <location>
        <begin position="168"/>
        <end position="295"/>
    </location>
</feature>
<dbReference type="Proteomes" id="UP000273119">
    <property type="component" value="Unassembled WGS sequence"/>
</dbReference>
<dbReference type="PANTHER" id="PTHR11092:SF0">
    <property type="entry name" value="EPIMERASE FAMILY PROTEIN SDR39U1"/>
    <property type="match status" value="1"/>
</dbReference>
<dbReference type="Pfam" id="PF08338">
    <property type="entry name" value="DUF1731"/>
    <property type="match status" value="1"/>
</dbReference>
<dbReference type="SUPFAM" id="SSF51735">
    <property type="entry name" value="NAD(P)-binding Rossmann-fold domains"/>
    <property type="match status" value="1"/>
</dbReference>
<dbReference type="InterPro" id="IPR013549">
    <property type="entry name" value="DUF1731"/>
</dbReference>
<gene>
    <name evidence="3" type="ORF">DWQ67_09445</name>
</gene>
<dbReference type="Pfam" id="PF01370">
    <property type="entry name" value="Epimerase"/>
    <property type="match status" value="1"/>
</dbReference>
<dbReference type="AlphaFoldDB" id="A0A496PI50"/>
<feature type="domain" description="DUF1731" evidence="2">
    <location>
        <begin position="430"/>
        <end position="478"/>
    </location>
</feature>